<dbReference type="Proteomes" id="UP001596364">
    <property type="component" value="Unassembled WGS sequence"/>
</dbReference>
<dbReference type="InterPro" id="IPR050764">
    <property type="entry name" value="CbbQ/NirQ/NorQ/GpvN"/>
</dbReference>
<reference evidence="4" key="1">
    <citation type="journal article" date="2019" name="Int. J. Syst. Evol. Microbiol.">
        <title>The Global Catalogue of Microorganisms (GCM) 10K type strain sequencing project: providing services to taxonomists for standard genome sequencing and annotation.</title>
        <authorList>
            <consortium name="The Broad Institute Genomics Platform"/>
            <consortium name="The Broad Institute Genome Sequencing Center for Infectious Disease"/>
            <person name="Wu L."/>
            <person name="Ma J."/>
        </authorList>
    </citation>
    <scope>NUCLEOTIDE SEQUENCE [LARGE SCALE GENOMIC DNA]</scope>
    <source>
        <strain evidence="4">CGMCC 1.16031</strain>
    </source>
</reference>
<dbReference type="Gene3D" id="3.40.50.300">
    <property type="entry name" value="P-loop containing nucleotide triphosphate hydrolases"/>
    <property type="match status" value="1"/>
</dbReference>
<feature type="domain" description="ATPase AAA-3" evidence="1">
    <location>
        <begin position="37"/>
        <end position="167"/>
    </location>
</feature>
<comment type="caution">
    <text evidence="3">The sequence shown here is derived from an EMBL/GenBank/DDBJ whole genome shotgun (WGS) entry which is preliminary data.</text>
</comment>
<dbReference type="RefSeq" id="WP_254426506.1">
    <property type="nucleotide sequence ID" value="NZ_JBHSUS010000001.1"/>
</dbReference>
<name>A0ABW1XIR5_9ALTE</name>
<dbReference type="InterPro" id="IPR027417">
    <property type="entry name" value="P-loop_NTPase"/>
</dbReference>
<evidence type="ECO:0000313" key="3">
    <source>
        <dbReference type="EMBL" id="MFC6439959.1"/>
    </source>
</evidence>
<accession>A0ABW1XIR5</accession>
<dbReference type="PANTHER" id="PTHR42759">
    <property type="entry name" value="MOXR FAMILY PROTEIN"/>
    <property type="match status" value="1"/>
</dbReference>
<evidence type="ECO:0000259" key="2">
    <source>
        <dbReference type="Pfam" id="PF17863"/>
    </source>
</evidence>
<evidence type="ECO:0000313" key="4">
    <source>
        <dbReference type="Proteomes" id="UP001596364"/>
    </source>
</evidence>
<gene>
    <name evidence="3" type="ORF">ACFP85_07350</name>
</gene>
<protein>
    <submittedName>
        <fullName evidence="3">AAA family ATPase</fullName>
    </submittedName>
</protein>
<dbReference type="PIRSF" id="PIRSF002849">
    <property type="entry name" value="AAA_ATPase_chaperone_MoxR_prd"/>
    <property type="match status" value="1"/>
</dbReference>
<organism evidence="3 4">
    <name type="scientific">Pseudobowmanella zhangzhouensis</name>
    <dbReference type="NCBI Taxonomy" id="1537679"/>
    <lineage>
        <taxon>Bacteria</taxon>
        <taxon>Pseudomonadati</taxon>
        <taxon>Pseudomonadota</taxon>
        <taxon>Gammaproteobacteria</taxon>
        <taxon>Alteromonadales</taxon>
        <taxon>Alteromonadaceae</taxon>
    </lineage>
</organism>
<sequence>MHTVGIFNQAIEQLAELVIGKEHQARLAMACLVAKGHLLIEDLPGMGKTTLSHGLAEVLGMAFSRVQFTADLLPADLLGVNIFDSSKQQFTFHAGPVFSQLLLADEINRASPKTQSALLEAMEEGQISIDGVTRKLPEPFFVIATQNPAHHTGTYPLPESQLDRFLMRIQLGYPNWQSEKRMLTHSDQGRRHIDALLSPQGLLELQDKVDSIKASDAIVDYILRLVTLSRESQDVGHALSPRASKAILRSARAWAMLAGRDFVVPEDVQAIFAAVCEHRLRSSQTDLMSDGHLSQHLLEQVDPLAA</sequence>
<dbReference type="InterPro" id="IPR011703">
    <property type="entry name" value="ATPase_AAA-3"/>
</dbReference>
<dbReference type="SUPFAM" id="SSF52540">
    <property type="entry name" value="P-loop containing nucleoside triphosphate hydrolases"/>
    <property type="match status" value="1"/>
</dbReference>
<dbReference type="PANTHER" id="PTHR42759:SF5">
    <property type="entry name" value="METHANOL DEHYDROGENASE REGULATOR"/>
    <property type="match status" value="1"/>
</dbReference>
<dbReference type="InterPro" id="IPR041628">
    <property type="entry name" value="ChlI/MoxR_AAA_lid"/>
</dbReference>
<evidence type="ECO:0000259" key="1">
    <source>
        <dbReference type="Pfam" id="PF07726"/>
    </source>
</evidence>
<dbReference type="Gene3D" id="1.10.8.80">
    <property type="entry name" value="Magnesium chelatase subunit I, C-Terminal domain"/>
    <property type="match status" value="1"/>
</dbReference>
<dbReference type="Pfam" id="PF07726">
    <property type="entry name" value="AAA_3"/>
    <property type="match status" value="1"/>
</dbReference>
<feature type="domain" description="ChlI/MoxR AAA lid" evidence="2">
    <location>
        <begin position="229"/>
        <end position="284"/>
    </location>
</feature>
<dbReference type="Pfam" id="PF17863">
    <property type="entry name" value="AAA_lid_2"/>
    <property type="match status" value="1"/>
</dbReference>
<proteinExistence type="predicted"/>
<keyword evidence="4" id="KW-1185">Reference proteome</keyword>
<dbReference type="EMBL" id="JBHSUS010000001">
    <property type="protein sequence ID" value="MFC6439959.1"/>
    <property type="molecule type" value="Genomic_DNA"/>
</dbReference>